<dbReference type="PaxDb" id="589924-Ferp_2084"/>
<dbReference type="GO" id="GO:0003677">
    <property type="term" value="F:DNA binding"/>
    <property type="evidence" value="ECO:0007669"/>
    <property type="project" value="UniProtKB-KW"/>
</dbReference>
<dbReference type="KEGG" id="fpl:Ferp_2084"/>
<dbReference type="AlphaFoldDB" id="D3S0F2"/>
<protein>
    <submittedName>
        <fullName evidence="5">Penicillinase repressor</fullName>
    </submittedName>
</protein>
<dbReference type="InterPro" id="IPR005650">
    <property type="entry name" value="BlaI_family"/>
</dbReference>
<dbReference type="eggNOG" id="arCOG01472">
    <property type="taxonomic scope" value="Archaea"/>
</dbReference>
<keyword evidence="2" id="KW-0805">Transcription regulation</keyword>
<dbReference type="HOGENOM" id="CLU_111439_0_0_2"/>
<dbReference type="GO" id="GO:0045892">
    <property type="term" value="P:negative regulation of DNA-templated transcription"/>
    <property type="evidence" value="ECO:0007669"/>
    <property type="project" value="InterPro"/>
</dbReference>
<dbReference type="STRING" id="589924.Ferp_2084"/>
<dbReference type="GeneID" id="8779619"/>
<proteinExistence type="inferred from homology"/>
<dbReference type="Gene3D" id="3.30.450.20">
    <property type="entry name" value="PAS domain"/>
    <property type="match status" value="1"/>
</dbReference>
<dbReference type="SUPFAM" id="SSF55785">
    <property type="entry name" value="PYP-like sensor domain (PAS domain)"/>
    <property type="match status" value="1"/>
</dbReference>
<comment type="similarity">
    <text evidence="1">Belongs to the BlaI transcriptional regulatory family.</text>
</comment>
<name>D3S0F2_FERPA</name>
<accession>D3S0F2</accession>
<dbReference type="InterPro" id="IPR036388">
    <property type="entry name" value="WH-like_DNA-bd_sf"/>
</dbReference>
<dbReference type="Pfam" id="PF13596">
    <property type="entry name" value="PAS_10"/>
    <property type="match status" value="1"/>
</dbReference>
<evidence type="ECO:0000256" key="3">
    <source>
        <dbReference type="ARBA" id="ARBA00023125"/>
    </source>
</evidence>
<organism evidence="5 6">
    <name type="scientific">Ferroglobus placidus (strain DSM 10642 / AEDII12DO)</name>
    <dbReference type="NCBI Taxonomy" id="589924"/>
    <lineage>
        <taxon>Archaea</taxon>
        <taxon>Methanobacteriati</taxon>
        <taxon>Methanobacteriota</taxon>
        <taxon>Archaeoglobi</taxon>
        <taxon>Archaeoglobales</taxon>
        <taxon>Archaeoglobaceae</taxon>
        <taxon>Ferroglobus</taxon>
    </lineage>
</organism>
<keyword evidence="6" id="KW-1185">Reference proteome</keyword>
<keyword evidence="3" id="KW-0238">DNA-binding</keyword>
<dbReference type="RefSeq" id="WP_012966554.1">
    <property type="nucleotide sequence ID" value="NC_013849.1"/>
</dbReference>
<dbReference type="OrthoDB" id="359113at2157"/>
<evidence type="ECO:0000256" key="1">
    <source>
        <dbReference type="ARBA" id="ARBA00011046"/>
    </source>
</evidence>
<gene>
    <name evidence="5" type="ordered locus">Ferp_2084</name>
</gene>
<sequence length="220" mass="25983">MLSEFEKKIIDTLSKIGEADVKKVKEVLSKENGKIPYTTIASTLERLYRKGFVKRKEVKSRGRLGKKYVYYVEKSLEDLFAEKILENFIRIFGEYEIHHIEDKIDRSYVYGVQESLIFVDRNDKVVFFFTATGKKIEGIIGRSVYEFHPEEVRGFVRQIIEDFKSGRRNKFEREIVKGDYVFKKHYFPIRDSNGEYLGTLIITRLLEERKKPSLSIEDLV</sequence>
<dbReference type="Gene3D" id="1.10.10.10">
    <property type="entry name" value="Winged helix-like DNA-binding domain superfamily/Winged helix DNA-binding domain"/>
    <property type="match status" value="1"/>
</dbReference>
<dbReference type="Pfam" id="PF03965">
    <property type="entry name" value="Penicillinase_R"/>
    <property type="match status" value="1"/>
</dbReference>
<reference evidence="5 6" key="2">
    <citation type="journal article" date="2011" name="Stand. Genomic Sci.">
        <title>Complete genome sequence of Ferroglobus placidus AEDII12DO.</title>
        <authorList>
            <person name="Anderson I."/>
            <person name="Risso C."/>
            <person name="Holmes D."/>
            <person name="Lucas S."/>
            <person name="Copeland A."/>
            <person name="Lapidus A."/>
            <person name="Cheng J.F."/>
            <person name="Bruce D."/>
            <person name="Goodwin L."/>
            <person name="Pitluck S."/>
            <person name="Saunders E."/>
            <person name="Brettin T."/>
            <person name="Detter J.C."/>
            <person name="Han C."/>
            <person name="Tapia R."/>
            <person name="Larimer F."/>
            <person name="Land M."/>
            <person name="Hauser L."/>
            <person name="Woyke T."/>
            <person name="Lovley D."/>
            <person name="Kyrpides N."/>
            <person name="Ivanova N."/>
        </authorList>
    </citation>
    <scope>NUCLEOTIDE SEQUENCE [LARGE SCALE GENOMIC DNA]</scope>
    <source>
        <strain evidence="6">DSM 10642 / AEDII12DO</strain>
    </source>
</reference>
<dbReference type="SUPFAM" id="SSF46785">
    <property type="entry name" value="Winged helix' DNA-binding domain"/>
    <property type="match status" value="1"/>
</dbReference>
<dbReference type="Proteomes" id="UP000002613">
    <property type="component" value="Chromosome"/>
</dbReference>
<evidence type="ECO:0000313" key="5">
    <source>
        <dbReference type="EMBL" id="ADC66215.1"/>
    </source>
</evidence>
<evidence type="ECO:0000313" key="6">
    <source>
        <dbReference type="Proteomes" id="UP000002613"/>
    </source>
</evidence>
<evidence type="ECO:0000256" key="4">
    <source>
        <dbReference type="ARBA" id="ARBA00023163"/>
    </source>
</evidence>
<evidence type="ECO:0000256" key="2">
    <source>
        <dbReference type="ARBA" id="ARBA00023015"/>
    </source>
</evidence>
<dbReference type="InterPro" id="IPR036390">
    <property type="entry name" value="WH_DNA-bd_sf"/>
</dbReference>
<dbReference type="EMBL" id="CP001899">
    <property type="protein sequence ID" value="ADC66215.1"/>
    <property type="molecule type" value="Genomic_DNA"/>
</dbReference>
<dbReference type="eggNOG" id="arCOG05764">
    <property type="taxonomic scope" value="Archaea"/>
</dbReference>
<keyword evidence="4" id="KW-0804">Transcription</keyword>
<dbReference type="InterPro" id="IPR035965">
    <property type="entry name" value="PAS-like_dom_sf"/>
</dbReference>
<reference evidence="6" key="1">
    <citation type="submission" date="2010-02" db="EMBL/GenBank/DDBJ databases">
        <title>Complete sequence of Ferroglobus placidus DSM 10642.</title>
        <authorList>
            <consortium name="US DOE Joint Genome Institute"/>
            <person name="Lucas S."/>
            <person name="Copeland A."/>
            <person name="Lapidus A."/>
            <person name="Cheng J.-F."/>
            <person name="Bruce D."/>
            <person name="Goodwin L."/>
            <person name="Pitluck S."/>
            <person name="Saunders E."/>
            <person name="Brettin T."/>
            <person name="Detter J.C."/>
            <person name="Han C."/>
            <person name="Tapia R."/>
            <person name="Larimer F."/>
            <person name="Land M."/>
            <person name="Hauser L."/>
            <person name="Kyrpides N."/>
            <person name="Ivanova N."/>
            <person name="Holmes D."/>
            <person name="Lovley D."/>
            <person name="Kyrpides N."/>
            <person name="Anderson I.J."/>
            <person name="Woyke T."/>
        </authorList>
    </citation>
    <scope>NUCLEOTIDE SEQUENCE [LARGE SCALE GENOMIC DNA]</scope>
    <source>
        <strain evidence="6">DSM 10642 / AEDII12DO</strain>
    </source>
</reference>